<comment type="caution">
    <text evidence="1">The sequence shown here is derived from an EMBL/GenBank/DDBJ whole genome shotgun (WGS) entry which is preliminary data.</text>
</comment>
<evidence type="ECO:0008006" key="3">
    <source>
        <dbReference type="Google" id="ProtNLM"/>
    </source>
</evidence>
<gene>
    <name evidence="1" type="ORF">R3W88_033540</name>
</gene>
<dbReference type="Proteomes" id="UP001311915">
    <property type="component" value="Unassembled WGS sequence"/>
</dbReference>
<evidence type="ECO:0000313" key="1">
    <source>
        <dbReference type="EMBL" id="KAK4706897.1"/>
    </source>
</evidence>
<proteinExistence type="predicted"/>
<sequence length="122" mass="13324">MIQAALNDVVELLSTTIDALATRIAVCEHNQGAIEEVTGLKTVITELRKDMDYLKSTDMSMIFGTVEIPNVPKMPQTTTGHGNGIEHTANPELEAETDEEMFEGAAVDDIAKTEEFMIDIVV</sequence>
<reference evidence="1 2" key="1">
    <citation type="submission" date="2023-10" db="EMBL/GenBank/DDBJ databases">
        <title>Genome-Wide Identification Analysis in wild type Solanum Pinnatisectum Reveals Some Genes Defensing Phytophthora Infestans.</title>
        <authorList>
            <person name="Sun C."/>
        </authorList>
    </citation>
    <scope>NUCLEOTIDE SEQUENCE [LARGE SCALE GENOMIC DNA]</scope>
    <source>
        <strain evidence="1">LQN</strain>
        <tissue evidence="1">Leaf</tissue>
    </source>
</reference>
<name>A0AAV9K124_9SOLN</name>
<organism evidence="1 2">
    <name type="scientific">Solanum pinnatisectum</name>
    <name type="common">tansyleaf nightshade</name>
    <dbReference type="NCBI Taxonomy" id="50273"/>
    <lineage>
        <taxon>Eukaryota</taxon>
        <taxon>Viridiplantae</taxon>
        <taxon>Streptophyta</taxon>
        <taxon>Embryophyta</taxon>
        <taxon>Tracheophyta</taxon>
        <taxon>Spermatophyta</taxon>
        <taxon>Magnoliopsida</taxon>
        <taxon>eudicotyledons</taxon>
        <taxon>Gunneridae</taxon>
        <taxon>Pentapetalae</taxon>
        <taxon>asterids</taxon>
        <taxon>lamiids</taxon>
        <taxon>Solanales</taxon>
        <taxon>Solanaceae</taxon>
        <taxon>Solanoideae</taxon>
        <taxon>Solaneae</taxon>
        <taxon>Solanum</taxon>
    </lineage>
</organism>
<keyword evidence="2" id="KW-1185">Reference proteome</keyword>
<protein>
    <recommendedName>
        <fullName evidence="3">Polyprotein protein</fullName>
    </recommendedName>
</protein>
<dbReference type="AlphaFoldDB" id="A0AAV9K124"/>
<evidence type="ECO:0000313" key="2">
    <source>
        <dbReference type="Proteomes" id="UP001311915"/>
    </source>
</evidence>
<accession>A0AAV9K124</accession>
<dbReference type="EMBL" id="JAWPEI010000042">
    <property type="protein sequence ID" value="KAK4706897.1"/>
    <property type="molecule type" value="Genomic_DNA"/>
</dbReference>